<gene>
    <name evidence="8" type="ORF">I4I82_28015</name>
</gene>
<evidence type="ECO:0000259" key="6">
    <source>
        <dbReference type="Pfam" id="PF04542"/>
    </source>
</evidence>
<keyword evidence="1" id="KW-0805">Transcription regulation</keyword>
<proteinExistence type="predicted"/>
<dbReference type="NCBIfam" id="TIGR02980">
    <property type="entry name" value="SigBFG"/>
    <property type="match status" value="1"/>
</dbReference>
<accession>A0ABS6UGY1</accession>
<dbReference type="CDD" id="cd06171">
    <property type="entry name" value="Sigma70_r4"/>
    <property type="match status" value="1"/>
</dbReference>
<dbReference type="Pfam" id="PF04542">
    <property type="entry name" value="Sigma70_r2"/>
    <property type="match status" value="1"/>
</dbReference>
<dbReference type="Pfam" id="PF04539">
    <property type="entry name" value="Sigma70_r3"/>
    <property type="match status" value="1"/>
</dbReference>
<comment type="caution">
    <text evidence="8">The sequence shown here is derived from an EMBL/GenBank/DDBJ whole genome shotgun (WGS) entry which is preliminary data.</text>
</comment>
<keyword evidence="4" id="KW-0804">Transcription</keyword>
<reference evidence="8 9" key="1">
    <citation type="submission" date="2020-11" db="EMBL/GenBank/DDBJ databases">
        <title>Pseudonocardia abyssalis sp. nov. and Pseudonocardia oceani sp. nov., description and phylogenomic analysis of two novel actinomycetes isolated from the deep Southern Ocean.</title>
        <authorList>
            <person name="Parra J."/>
        </authorList>
    </citation>
    <scope>NUCLEOTIDE SEQUENCE [LARGE SCALE GENOMIC DNA]</scope>
    <source>
        <strain evidence="9">KRD185</strain>
    </source>
</reference>
<evidence type="ECO:0000259" key="7">
    <source>
        <dbReference type="Pfam" id="PF04545"/>
    </source>
</evidence>
<dbReference type="Proteomes" id="UP000694300">
    <property type="component" value="Unassembled WGS sequence"/>
</dbReference>
<dbReference type="Pfam" id="PF04545">
    <property type="entry name" value="Sigma70_r4"/>
    <property type="match status" value="1"/>
</dbReference>
<evidence type="ECO:0000313" key="8">
    <source>
        <dbReference type="EMBL" id="MBW0131499.1"/>
    </source>
</evidence>
<protein>
    <submittedName>
        <fullName evidence="8">SigB/SigF/SigG family RNA polymerase sigma factor</fullName>
    </submittedName>
</protein>
<evidence type="ECO:0000313" key="9">
    <source>
        <dbReference type="Proteomes" id="UP000694300"/>
    </source>
</evidence>
<keyword evidence="3" id="KW-0238">DNA-binding</keyword>
<organism evidence="8 9">
    <name type="scientific">Pseudonocardia oceani</name>
    <dbReference type="NCBI Taxonomy" id="2792013"/>
    <lineage>
        <taxon>Bacteria</taxon>
        <taxon>Bacillati</taxon>
        <taxon>Actinomycetota</taxon>
        <taxon>Actinomycetes</taxon>
        <taxon>Pseudonocardiales</taxon>
        <taxon>Pseudonocardiaceae</taxon>
        <taxon>Pseudonocardia</taxon>
    </lineage>
</organism>
<dbReference type="PANTHER" id="PTHR30385">
    <property type="entry name" value="SIGMA FACTOR F FLAGELLAR"/>
    <property type="match status" value="1"/>
</dbReference>
<dbReference type="NCBIfam" id="TIGR02937">
    <property type="entry name" value="sigma70-ECF"/>
    <property type="match status" value="1"/>
</dbReference>
<evidence type="ECO:0000256" key="4">
    <source>
        <dbReference type="ARBA" id="ARBA00023163"/>
    </source>
</evidence>
<dbReference type="InterPro" id="IPR007630">
    <property type="entry name" value="RNA_pol_sigma70_r4"/>
</dbReference>
<dbReference type="InterPro" id="IPR014284">
    <property type="entry name" value="RNA_pol_sigma-70_dom"/>
</dbReference>
<feature type="domain" description="RNA polymerase sigma-70 region 3" evidence="5">
    <location>
        <begin position="99"/>
        <end position="160"/>
    </location>
</feature>
<name>A0ABS6UGY1_9PSEU</name>
<feature type="domain" description="RNA polymerase sigma-70 region 2" evidence="6">
    <location>
        <begin position="16"/>
        <end position="85"/>
    </location>
</feature>
<evidence type="ECO:0000256" key="1">
    <source>
        <dbReference type="ARBA" id="ARBA00023015"/>
    </source>
</evidence>
<feature type="domain" description="RNA polymerase sigma-70 region 4" evidence="7">
    <location>
        <begin position="180"/>
        <end position="228"/>
    </location>
</feature>
<dbReference type="EMBL" id="JADQDF010000001">
    <property type="protein sequence ID" value="MBW0131499.1"/>
    <property type="molecule type" value="Genomic_DNA"/>
</dbReference>
<keyword evidence="9" id="KW-1185">Reference proteome</keyword>
<dbReference type="InterPro" id="IPR014322">
    <property type="entry name" value="RNA_pol_sigma-B/F/G"/>
</dbReference>
<keyword evidence="2" id="KW-0731">Sigma factor</keyword>
<evidence type="ECO:0000256" key="3">
    <source>
        <dbReference type="ARBA" id="ARBA00023125"/>
    </source>
</evidence>
<evidence type="ECO:0000259" key="5">
    <source>
        <dbReference type="Pfam" id="PF04539"/>
    </source>
</evidence>
<evidence type="ECO:0000256" key="2">
    <source>
        <dbReference type="ARBA" id="ARBA00023082"/>
    </source>
</evidence>
<dbReference type="PANTHER" id="PTHR30385:SF4">
    <property type="entry name" value="RNA POLYMERASE SIGMA-E FACTOR"/>
    <property type="match status" value="1"/>
</dbReference>
<dbReference type="InterPro" id="IPR007624">
    <property type="entry name" value="RNA_pol_sigma70_r3"/>
</dbReference>
<sequence>MTTDDPGRAGLRDELAAAYRPVVQHIARRYRDRGEPVADLEQVGTIGLLGALERYSPDHGVDFLGFAVPTITGEIKRHFRDRTWTMRVPRRLKDLQVPIRDAVAVLSAGLNRAPRPSEIAAHLDTSVEEVIEALGVRHAQHPDSLDSLLGPDSTGTVGDIAGIADVELTTVEYRDQLRRALADLPERERTILVLRFFGGLSQTQIGAQVGVSQMHVSRLLSATLATLRTRMGAG</sequence>
<dbReference type="InterPro" id="IPR007627">
    <property type="entry name" value="RNA_pol_sigma70_r2"/>
</dbReference>